<feature type="transmembrane region" description="Helical" evidence="1">
    <location>
        <begin position="7"/>
        <end position="26"/>
    </location>
</feature>
<organism evidence="2 3">
    <name type="scientific">[Roseibacterium] beibuensis</name>
    <dbReference type="NCBI Taxonomy" id="1193142"/>
    <lineage>
        <taxon>Bacteria</taxon>
        <taxon>Pseudomonadati</taxon>
        <taxon>Pseudomonadota</taxon>
        <taxon>Alphaproteobacteria</taxon>
        <taxon>Rhodobacterales</taxon>
        <taxon>Roseobacteraceae</taxon>
        <taxon>Roseicyclus</taxon>
    </lineage>
</organism>
<comment type="caution">
    <text evidence="2">The sequence shown here is derived from an EMBL/GenBank/DDBJ whole genome shotgun (WGS) entry which is preliminary data.</text>
</comment>
<keyword evidence="1" id="KW-0472">Membrane</keyword>
<gene>
    <name evidence="2" type="ORF">GCM10023209_21550</name>
</gene>
<keyword evidence="1" id="KW-1133">Transmembrane helix</keyword>
<evidence type="ECO:0000256" key="1">
    <source>
        <dbReference type="SAM" id="Phobius"/>
    </source>
</evidence>
<accession>A0ABP9LBK3</accession>
<proteinExistence type="predicted"/>
<name>A0ABP9LBK3_9RHOB</name>
<keyword evidence="1" id="KW-0812">Transmembrane</keyword>
<sequence>MPNLRCSTWIVLALVTLIVIAHVFLWRSDMPTGQKLTWTLLNTLAWTIILAPVFLVERWLTSVRARNRDDRPDDSQA</sequence>
<dbReference type="RefSeq" id="WP_259553972.1">
    <property type="nucleotide sequence ID" value="NZ_BAABHW010000002.1"/>
</dbReference>
<dbReference type="EMBL" id="BAABHW010000002">
    <property type="protein sequence ID" value="GAA5074462.1"/>
    <property type="molecule type" value="Genomic_DNA"/>
</dbReference>
<dbReference type="Proteomes" id="UP001499910">
    <property type="component" value="Unassembled WGS sequence"/>
</dbReference>
<evidence type="ECO:0000313" key="2">
    <source>
        <dbReference type="EMBL" id="GAA5074462.1"/>
    </source>
</evidence>
<feature type="transmembrane region" description="Helical" evidence="1">
    <location>
        <begin position="38"/>
        <end position="56"/>
    </location>
</feature>
<keyword evidence="3" id="KW-1185">Reference proteome</keyword>
<evidence type="ECO:0000313" key="3">
    <source>
        <dbReference type="Proteomes" id="UP001499910"/>
    </source>
</evidence>
<protein>
    <submittedName>
        <fullName evidence="2">Uncharacterized protein</fullName>
    </submittedName>
</protein>
<reference evidence="3" key="1">
    <citation type="journal article" date="2019" name="Int. J. Syst. Evol. Microbiol.">
        <title>The Global Catalogue of Microorganisms (GCM) 10K type strain sequencing project: providing services to taxonomists for standard genome sequencing and annotation.</title>
        <authorList>
            <consortium name="The Broad Institute Genomics Platform"/>
            <consortium name="The Broad Institute Genome Sequencing Center for Infectious Disease"/>
            <person name="Wu L."/>
            <person name="Ma J."/>
        </authorList>
    </citation>
    <scope>NUCLEOTIDE SEQUENCE [LARGE SCALE GENOMIC DNA]</scope>
    <source>
        <strain evidence="3">JCM 18015</strain>
    </source>
</reference>